<reference evidence="2" key="2">
    <citation type="submission" date="2021-02" db="EMBL/GenBank/DDBJ databases">
        <authorList>
            <person name="Kimball J.A."/>
            <person name="Haas M.W."/>
            <person name="Macchietto M."/>
            <person name="Kono T."/>
            <person name="Duquette J."/>
            <person name="Shao M."/>
        </authorList>
    </citation>
    <scope>NUCLEOTIDE SEQUENCE</scope>
    <source>
        <tissue evidence="2">Fresh leaf tissue</tissue>
    </source>
</reference>
<dbReference type="Proteomes" id="UP000729402">
    <property type="component" value="Unassembled WGS sequence"/>
</dbReference>
<dbReference type="AlphaFoldDB" id="A0A8J5R693"/>
<name>A0A8J5R693_ZIZPA</name>
<gene>
    <name evidence="2" type="ORF">GUJ93_ZPchr0008g12103</name>
</gene>
<feature type="compositionally biased region" description="Polar residues" evidence="1">
    <location>
        <begin position="43"/>
        <end position="57"/>
    </location>
</feature>
<protein>
    <submittedName>
        <fullName evidence="2">Uncharacterized protein</fullName>
    </submittedName>
</protein>
<sequence>MSSGGISSSVPTQGGSSGAQVWSDPNTGHPVSKGLSTSPPPMNNQQQEEVNWSSYSSHTKTEFYEKLI</sequence>
<keyword evidence="3" id="KW-1185">Reference proteome</keyword>
<organism evidence="2 3">
    <name type="scientific">Zizania palustris</name>
    <name type="common">Northern wild rice</name>
    <dbReference type="NCBI Taxonomy" id="103762"/>
    <lineage>
        <taxon>Eukaryota</taxon>
        <taxon>Viridiplantae</taxon>
        <taxon>Streptophyta</taxon>
        <taxon>Embryophyta</taxon>
        <taxon>Tracheophyta</taxon>
        <taxon>Spermatophyta</taxon>
        <taxon>Magnoliopsida</taxon>
        <taxon>Liliopsida</taxon>
        <taxon>Poales</taxon>
        <taxon>Poaceae</taxon>
        <taxon>BOP clade</taxon>
        <taxon>Oryzoideae</taxon>
        <taxon>Oryzeae</taxon>
        <taxon>Zizaniinae</taxon>
        <taxon>Zizania</taxon>
    </lineage>
</organism>
<reference evidence="2" key="1">
    <citation type="journal article" date="2021" name="bioRxiv">
        <title>Whole Genome Assembly and Annotation of Northern Wild Rice, Zizania palustris L., Supports a Whole Genome Duplication in the Zizania Genus.</title>
        <authorList>
            <person name="Haas M."/>
            <person name="Kono T."/>
            <person name="Macchietto M."/>
            <person name="Millas R."/>
            <person name="McGilp L."/>
            <person name="Shao M."/>
            <person name="Duquette J."/>
            <person name="Hirsch C.N."/>
            <person name="Kimball J."/>
        </authorList>
    </citation>
    <scope>NUCLEOTIDE SEQUENCE</scope>
    <source>
        <tissue evidence="2">Fresh leaf tissue</tissue>
    </source>
</reference>
<evidence type="ECO:0000313" key="3">
    <source>
        <dbReference type="Proteomes" id="UP000729402"/>
    </source>
</evidence>
<evidence type="ECO:0000313" key="2">
    <source>
        <dbReference type="EMBL" id="KAG8047126.1"/>
    </source>
</evidence>
<accession>A0A8J5R693</accession>
<proteinExistence type="predicted"/>
<feature type="region of interest" description="Disordered" evidence="1">
    <location>
        <begin position="1"/>
        <end position="57"/>
    </location>
</feature>
<feature type="compositionally biased region" description="Polar residues" evidence="1">
    <location>
        <begin position="1"/>
        <end position="26"/>
    </location>
</feature>
<comment type="caution">
    <text evidence="2">The sequence shown here is derived from an EMBL/GenBank/DDBJ whole genome shotgun (WGS) entry which is preliminary data.</text>
</comment>
<dbReference type="EMBL" id="JAAALK010000290">
    <property type="protein sequence ID" value="KAG8047126.1"/>
    <property type="molecule type" value="Genomic_DNA"/>
</dbReference>
<evidence type="ECO:0000256" key="1">
    <source>
        <dbReference type="SAM" id="MobiDB-lite"/>
    </source>
</evidence>